<keyword evidence="10" id="KW-1185">Reference proteome</keyword>
<evidence type="ECO:0000313" key="9">
    <source>
        <dbReference type="EMBL" id="SUX24196.1"/>
    </source>
</evidence>
<dbReference type="PANTHER" id="PTHR36838">
    <property type="entry name" value="AUXIN EFFLUX CARRIER FAMILY PROTEIN"/>
    <property type="match status" value="1"/>
</dbReference>
<evidence type="ECO:0000256" key="7">
    <source>
        <dbReference type="ARBA" id="ARBA00023136"/>
    </source>
</evidence>
<dbReference type="Proteomes" id="UP000254572">
    <property type="component" value="Unassembled WGS sequence"/>
</dbReference>
<comment type="similarity">
    <text evidence="2">Belongs to the auxin efflux carrier (TC 2.A.69) family.</text>
</comment>
<accession>A0A381EB32</accession>
<keyword evidence="4" id="KW-1003">Cell membrane</keyword>
<dbReference type="OrthoDB" id="9810457at2"/>
<feature type="transmembrane region" description="Helical" evidence="8">
    <location>
        <begin position="256"/>
        <end position="275"/>
    </location>
</feature>
<evidence type="ECO:0000313" key="10">
    <source>
        <dbReference type="Proteomes" id="UP000254572"/>
    </source>
</evidence>
<evidence type="ECO:0000256" key="5">
    <source>
        <dbReference type="ARBA" id="ARBA00022692"/>
    </source>
</evidence>
<evidence type="ECO:0000256" key="1">
    <source>
        <dbReference type="ARBA" id="ARBA00004651"/>
    </source>
</evidence>
<dbReference type="Pfam" id="PF03547">
    <property type="entry name" value="Mem_trans"/>
    <property type="match status" value="1"/>
</dbReference>
<sequence>MLNIVTSLIPIFIVITFGYAATRAGAFTLEGLTALGRFVISIALPALIFRALSEKSLGEVFIPSYLFGYGAATLLCFFIGLVFSRLVGQNLRGAAVSAIGQTFSNSAFIGYPLLLSVIGGNAGIYFSLNTLVENVMLIPLFLAIAESHGNNKEGTFGQRLGKILLNMLRKPLIVALILGMIFSAFQWKLPAPINRAVSLVADAAAPVAIFVIGCGLNGIKIEGNVIAITQITIGKLFLMPALATLFIWLLGGSEEVIFAGALMGGISMANTVAIFAQHYGYPHRGTVSMITTNVLSVFTLSGIFLLHQWLVG</sequence>
<evidence type="ECO:0000256" key="3">
    <source>
        <dbReference type="ARBA" id="ARBA00022448"/>
    </source>
</evidence>
<keyword evidence="5 8" id="KW-0812">Transmembrane</keyword>
<feature type="transmembrane region" description="Helical" evidence="8">
    <location>
        <begin position="231"/>
        <end position="250"/>
    </location>
</feature>
<dbReference type="RefSeq" id="WP_115611966.1">
    <property type="nucleotide sequence ID" value="NZ_JBHLZC010000002.1"/>
</dbReference>
<feature type="transmembrane region" description="Helical" evidence="8">
    <location>
        <begin position="168"/>
        <end position="187"/>
    </location>
</feature>
<keyword evidence="6 8" id="KW-1133">Transmembrane helix</keyword>
<feature type="transmembrane region" description="Helical" evidence="8">
    <location>
        <begin position="287"/>
        <end position="310"/>
    </location>
</feature>
<proteinExistence type="inferred from homology"/>
<gene>
    <name evidence="9" type="ORF">NCTC13294_01742</name>
</gene>
<dbReference type="Gene3D" id="1.20.1530.20">
    <property type="match status" value="1"/>
</dbReference>
<dbReference type="InterPro" id="IPR038770">
    <property type="entry name" value="Na+/solute_symporter_sf"/>
</dbReference>
<reference evidence="9 10" key="1">
    <citation type="submission" date="2018-06" db="EMBL/GenBank/DDBJ databases">
        <authorList>
            <consortium name="Pathogen Informatics"/>
            <person name="Doyle S."/>
        </authorList>
    </citation>
    <scope>NUCLEOTIDE SEQUENCE [LARGE SCALE GENOMIC DNA]</scope>
    <source>
        <strain evidence="9 10">NCTC13294</strain>
    </source>
</reference>
<dbReference type="EMBL" id="UFUW01000001">
    <property type="protein sequence ID" value="SUX24196.1"/>
    <property type="molecule type" value="Genomic_DNA"/>
</dbReference>
<dbReference type="InterPro" id="IPR004776">
    <property type="entry name" value="Mem_transp_PIN-like"/>
</dbReference>
<name>A0A381EB32_9GAMM</name>
<evidence type="ECO:0000256" key="2">
    <source>
        <dbReference type="ARBA" id="ARBA00010145"/>
    </source>
</evidence>
<evidence type="ECO:0000256" key="8">
    <source>
        <dbReference type="SAM" id="Phobius"/>
    </source>
</evidence>
<feature type="transmembrane region" description="Helical" evidence="8">
    <location>
        <begin position="65"/>
        <end position="88"/>
    </location>
</feature>
<dbReference type="GO" id="GO:0055085">
    <property type="term" value="P:transmembrane transport"/>
    <property type="evidence" value="ECO:0007669"/>
    <property type="project" value="InterPro"/>
</dbReference>
<feature type="transmembrane region" description="Helical" evidence="8">
    <location>
        <begin position="199"/>
        <end position="219"/>
    </location>
</feature>
<dbReference type="PANTHER" id="PTHR36838:SF3">
    <property type="entry name" value="TRANSPORTER AUXIN EFFLUX CARRIER EC FAMILY"/>
    <property type="match status" value="1"/>
</dbReference>
<evidence type="ECO:0000256" key="6">
    <source>
        <dbReference type="ARBA" id="ARBA00022989"/>
    </source>
</evidence>
<dbReference type="AlphaFoldDB" id="A0A381EB32"/>
<keyword evidence="7 8" id="KW-0472">Membrane</keyword>
<dbReference type="GO" id="GO:0005886">
    <property type="term" value="C:plasma membrane"/>
    <property type="evidence" value="ECO:0007669"/>
    <property type="project" value="UniProtKB-SubCell"/>
</dbReference>
<protein>
    <submittedName>
        <fullName evidence="9">Putative transporter YfdV</fullName>
    </submittedName>
</protein>
<organism evidence="9 10">
    <name type="scientific">Cardiobacterium valvarum</name>
    <dbReference type="NCBI Taxonomy" id="194702"/>
    <lineage>
        <taxon>Bacteria</taxon>
        <taxon>Pseudomonadati</taxon>
        <taxon>Pseudomonadota</taxon>
        <taxon>Gammaproteobacteria</taxon>
        <taxon>Cardiobacteriales</taxon>
        <taxon>Cardiobacteriaceae</taxon>
        <taxon>Cardiobacterium</taxon>
    </lineage>
</organism>
<keyword evidence="3" id="KW-0813">Transport</keyword>
<evidence type="ECO:0000256" key="4">
    <source>
        <dbReference type="ARBA" id="ARBA00022475"/>
    </source>
</evidence>
<feature type="transmembrane region" description="Helical" evidence="8">
    <location>
        <begin position="36"/>
        <end position="53"/>
    </location>
</feature>
<comment type="subcellular location">
    <subcellularLocation>
        <location evidence="1">Cell membrane</location>
        <topology evidence="1">Multi-pass membrane protein</topology>
    </subcellularLocation>
</comment>